<keyword evidence="2" id="KW-1185">Reference proteome</keyword>
<gene>
    <name evidence="1" type="ORF">F53441_5364</name>
</gene>
<evidence type="ECO:0000313" key="2">
    <source>
        <dbReference type="Proteomes" id="UP000605986"/>
    </source>
</evidence>
<protein>
    <submittedName>
        <fullName evidence="1">Uncharacterized protein</fullName>
    </submittedName>
</protein>
<name>A0A8H4KKB2_9HYPO</name>
<accession>A0A8H4KKB2</accession>
<dbReference type="EMBL" id="JAADJG010000212">
    <property type="protein sequence ID" value="KAF4451685.1"/>
    <property type="molecule type" value="Genomic_DNA"/>
</dbReference>
<organism evidence="1 2">
    <name type="scientific">Fusarium austroafricanum</name>
    <dbReference type="NCBI Taxonomy" id="2364996"/>
    <lineage>
        <taxon>Eukaryota</taxon>
        <taxon>Fungi</taxon>
        <taxon>Dikarya</taxon>
        <taxon>Ascomycota</taxon>
        <taxon>Pezizomycotina</taxon>
        <taxon>Sordariomycetes</taxon>
        <taxon>Hypocreomycetidae</taxon>
        <taxon>Hypocreales</taxon>
        <taxon>Nectriaceae</taxon>
        <taxon>Fusarium</taxon>
        <taxon>Fusarium concolor species complex</taxon>
    </lineage>
</organism>
<comment type="caution">
    <text evidence="1">The sequence shown here is derived from an EMBL/GenBank/DDBJ whole genome shotgun (WGS) entry which is preliminary data.</text>
</comment>
<dbReference type="AlphaFoldDB" id="A0A8H4KKB2"/>
<reference evidence="1" key="1">
    <citation type="submission" date="2020-01" db="EMBL/GenBank/DDBJ databases">
        <title>Identification and distribution of gene clusters putatively required for synthesis of sphingolipid metabolism inhibitors in phylogenetically diverse species of the filamentous fungus Fusarium.</title>
        <authorList>
            <person name="Kim H.-S."/>
            <person name="Busman M."/>
            <person name="Brown D.W."/>
            <person name="Divon H."/>
            <person name="Uhlig S."/>
            <person name="Proctor R.H."/>
        </authorList>
    </citation>
    <scope>NUCLEOTIDE SEQUENCE</scope>
    <source>
        <strain evidence="1">NRRL 53441</strain>
    </source>
</reference>
<dbReference type="OrthoDB" id="5304511at2759"/>
<dbReference type="Proteomes" id="UP000605986">
    <property type="component" value="Unassembled WGS sequence"/>
</dbReference>
<evidence type="ECO:0000313" key="1">
    <source>
        <dbReference type="EMBL" id="KAF4451685.1"/>
    </source>
</evidence>
<proteinExistence type="predicted"/>
<sequence length="455" mass="51782">MRLGGLAPELLSLILQNIDSPRGLHDLISASPACLRVFSQSSPLILSSAIRNALPIETSRDFLAVLQTPTPATRSTVSLFLDKYFKNSLSFDFPSNKEDVLSLCQLYKRVTFFIDRYLRYLNELGLGESILILSSSELIRLQRAFLRFEIYSRVFPSDDTYSWETPPPNHKFTAVEQFDLFLSHLGPWEVEEMTCVELYFCILIGGFIDQLEEQLIEAVKKSPGLVWPPSSGSTETEKDIEGSTTQNEDNLWDFKALDLGPLSLFSPDGIYRSPGNISYMTSLGLEFVYSLCTSEERRSELIRSNSPHNREFLPEALAHSPTWPPGHQGEGISIQDPTTDLDLSRGNLGYYLFNKSHEGTSMYGPIDLAGSYYTALRELGYVFWDSRRIQSSDVSERLTAASKMTYSEMGDRFDRRWRKGPEDKLEGAKLPFDEMQRIEKDFGCIRRPTPWDEEE</sequence>